<sequence length="348" mass="40772">MRLALYIFVTFALMAVIAAFTYTVNPDHYAMELMGINFSFPVAVWIVLPMLLLFIFTLLHMFIYGLKNYFILKKWQKDASTLEDALYWSLINEPKEQKYGLDAVRSSASLLGKASLGITDTIEGLTPRLTRVVNIIQKIKNGEYVDLKEEKMSKVFGTNNPILTQNYLNRLQSDDKFIEDVLKAATQYPEVVKAKALDLFARKENFIKARKYVKVFDTKSFFTMLERVTEENRLEFTPEILSEFVEALDMGCQDYIKIASVTKKYFNPDENLTIFRGYQLENPKAQNAYLYLLFEYELLEQVATYLNEQEDHEFMKFRALWELKQEHTKYTLEDIIDIQTVCNETRLY</sequence>
<accession>A0ABT7QTQ7</accession>
<protein>
    <submittedName>
        <fullName evidence="2">Uncharacterized protein</fullName>
    </submittedName>
</protein>
<keyword evidence="1" id="KW-0812">Transmembrane</keyword>
<dbReference type="Proteomes" id="UP001169066">
    <property type="component" value="Unassembled WGS sequence"/>
</dbReference>
<keyword evidence="3" id="KW-1185">Reference proteome</keyword>
<feature type="transmembrane region" description="Helical" evidence="1">
    <location>
        <begin position="42"/>
        <end position="66"/>
    </location>
</feature>
<dbReference type="RefSeq" id="WP_008242178.1">
    <property type="nucleotide sequence ID" value="NZ_JAQIBC010000008.1"/>
</dbReference>
<dbReference type="EMBL" id="JAQIBC010000008">
    <property type="protein sequence ID" value="MDM5264441.1"/>
    <property type="molecule type" value="Genomic_DNA"/>
</dbReference>
<organism evidence="2 3">
    <name type="scientific">Sulfurovum xiamenensis</name>
    <dbReference type="NCBI Taxonomy" id="3019066"/>
    <lineage>
        <taxon>Bacteria</taxon>
        <taxon>Pseudomonadati</taxon>
        <taxon>Campylobacterota</taxon>
        <taxon>Epsilonproteobacteria</taxon>
        <taxon>Campylobacterales</taxon>
        <taxon>Sulfurovaceae</taxon>
        <taxon>Sulfurovum</taxon>
    </lineage>
</organism>
<keyword evidence="1" id="KW-0472">Membrane</keyword>
<reference evidence="2" key="1">
    <citation type="submission" date="2023-01" db="EMBL/GenBank/DDBJ databases">
        <title>Sulfurovum sp. XTW-4 genome assembly.</title>
        <authorList>
            <person name="Wang J."/>
        </authorList>
    </citation>
    <scope>NUCLEOTIDE SEQUENCE</scope>
    <source>
        <strain evidence="2">XTW-4</strain>
    </source>
</reference>
<evidence type="ECO:0000313" key="2">
    <source>
        <dbReference type="EMBL" id="MDM5264441.1"/>
    </source>
</evidence>
<comment type="caution">
    <text evidence="2">The sequence shown here is derived from an EMBL/GenBank/DDBJ whole genome shotgun (WGS) entry which is preliminary data.</text>
</comment>
<gene>
    <name evidence="2" type="ORF">PF327_09555</name>
</gene>
<proteinExistence type="predicted"/>
<name>A0ABT7QTQ7_9BACT</name>
<evidence type="ECO:0000313" key="3">
    <source>
        <dbReference type="Proteomes" id="UP001169066"/>
    </source>
</evidence>
<evidence type="ECO:0000256" key="1">
    <source>
        <dbReference type="SAM" id="Phobius"/>
    </source>
</evidence>
<keyword evidence="1" id="KW-1133">Transmembrane helix</keyword>